<evidence type="ECO:0000313" key="1">
    <source>
        <dbReference type="EMBL" id="AFU87875.1"/>
    </source>
</evidence>
<proteinExistence type="predicted"/>
<dbReference type="KEGG" id="vg:13994934"/>
<sequence length="132" mass="14162">MNEAQTNAAASIRATGETILAKIEAARASVAANPHLAGQFYLVGDTGGGLVVNTDGGAGYRFGGMFSETVIAFPADAKEEAYRLAAHWNRRLSPKERAARCTVTVQTREEAWTALEKSWRETFAMIEAAKVA</sequence>
<keyword evidence="2" id="KW-1185">Reference proteome</keyword>
<dbReference type="GeneID" id="13994934"/>
<gene>
    <name evidence="1" type="ORF">CcrColossus_gp005</name>
</gene>
<dbReference type="EMBL" id="JX100810">
    <property type="protein sequence ID" value="AFU87875.1"/>
    <property type="molecule type" value="Genomic_DNA"/>
</dbReference>
<name>K4JU87_9CAUD</name>
<dbReference type="Proteomes" id="UP000000463">
    <property type="component" value="Segment"/>
</dbReference>
<reference evidence="1 2" key="1">
    <citation type="journal article" date="2012" name="BMC Genomics">
        <title>The Caulobacter crescentus phage phiCbK: genomics of a canonical phage.</title>
        <authorList>
            <person name="Gill J.J."/>
            <person name="Berry J.D."/>
            <person name="Russell W.K."/>
            <person name="Lessor L."/>
            <person name="Escobar Garcia D.A."/>
            <person name="Hernandez D."/>
            <person name="Kane A."/>
            <person name="Keene J."/>
            <person name="Maddox M."/>
            <person name="Martin R."/>
            <person name="Mohan S."/>
            <person name="Thorn A.M."/>
            <person name="Russell D.H."/>
            <person name="Young R."/>
        </authorList>
    </citation>
    <scope>NUCLEOTIDE SEQUENCE [LARGE SCALE GENOMIC DNA]</scope>
</reference>
<organism evidence="1 2">
    <name type="scientific">Caulobacter phage CcrColossus</name>
    <dbReference type="NCBI Taxonomy" id="1211640"/>
    <lineage>
        <taxon>Viruses</taxon>
        <taxon>Duplodnaviria</taxon>
        <taxon>Heunggongvirae</taxon>
        <taxon>Uroviricota</taxon>
        <taxon>Caudoviricetes</taxon>
        <taxon>Jeanschmidtviridae</taxon>
        <taxon>Colossusvirus</taxon>
        <taxon>Colossusvirus colossus</taxon>
    </lineage>
</organism>
<dbReference type="RefSeq" id="YP_006988239.1">
    <property type="nucleotide sequence ID" value="NC_019406.1"/>
</dbReference>
<accession>K4JU87</accession>
<evidence type="ECO:0000313" key="2">
    <source>
        <dbReference type="Proteomes" id="UP000000463"/>
    </source>
</evidence>
<protein>
    <submittedName>
        <fullName evidence="1">Uncharacterized protein</fullName>
    </submittedName>
</protein>